<dbReference type="InterPro" id="IPR029044">
    <property type="entry name" value="Nucleotide-diphossugar_trans"/>
</dbReference>
<keyword evidence="2" id="KW-1185">Reference proteome</keyword>
<dbReference type="EMBL" id="RJVL01000002">
    <property type="protein sequence ID" value="ROR48924.1"/>
    <property type="molecule type" value="Genomic_DNA"/>
</dbReference>
<proteinExistence type="predicted"/>
<dbReference type="GO" id="GO:0016020">
    <property type="term" value="C:membrane"/>
    <property type="evidence" value="ECO:0007669"/>
    <property type="project" value="GOC"/>
</dbReference>
<comment type="caution">
    <text evidence="1">The sequence shown here is derived from an EMBL/GenBank/DDBJ whole genome shotgun (WGS) entry which is preliminary data.</text>
</comment>
<dbReference type="GO" id="GO:0051999">
    <property type="term" value="P:mannosyl-inositol phosphorylceramide biosynthetic process"/>
    <property type="evidence" value="ECO:0007669"/>
    <property type="project" value="TreeGrafter"/>
</dbReference>
<evidence type="ECO:0000313" key="2">
    <source>
        <dbReference type="Proteomes" id="UP000271868"/>
    </source>
</evidence>
<dbReference type="PANTHER" id="PTHR32385">
    <property type="entry name" value="MANNOSYL PHOSPHORYLINOSITOL CERAMIDE SYNTHASE"/>
    <property type="match status" value="1"/>
</dbReference>
<accession>A0AAX1WWM4</accession>
<sequence>MSHAPSSTHWKHRGELWLAGWLKRWYRRCPRDLEAAPAPVFTLHATGTAAAAPAARTAIPRILWSYWQGGTPPLLVQRCFDHWRRLHPHFEIRILDERGVLRYLPAIPAALDGASAAKRADWIRLELLRRHGGIWLDASTILTQPLDWVLQEQARTGADFVGYYLQQYTSVPDRPVVENWFMAAPPGSPFIEDLQREFTQEVIARTGEQYIAHLQAQGLYAQALQRIDMPAYLTMHLALQVILLRGGSYRLGLSPAESGPYFLHVQGRWRRAALKLRLLFMRVRGPLPPLIKLRSPDRRRLDDYLAQGLYLPDSVAGQWLDGDRTALR</sequence>
<reference evidence="1 2" key="1">
    <citation type="submission" date="2018-11" db="EMBL/GenBank/DDBJ databases">
        <title>Genomic Encyclopedia of Type Strains, Phase IV (KMG-IV): sequencing the most valuable type-strain genomes for metagenomic binning, comparative biology and taxonomic classification.</title>
        <authorList>
            <person name="Goeker M."/>
        </authorList>
    </citation>
    <scope>NUCLEOTIDE SEQUENCE [LARGE SCALE GENOMIC DNA]</scope>
    <source>
        <strain evidence="1 2">DSM 15985</strain>
    </source>
</reference>
<dbReference type="AlphaFoldDB" id="A0AAX1WWM4"/>
<dbReference type="InterPro" id="IPR008441">
    <property type="entry name" value="AfumC-like_glycosyl_Trfase"/>
</dbReference>
<dbReference type="PANTHER" id="PTHR32385:SF15">
    <property type="entry name" value="INOSITOL PHOSPHOCERAMIDE MANNOSYLTRANSFERASE 1"/>
    <property type="match status" value="1"/>
</dbReference>
<organism evidence="1 2">
    <name type="scientific">Diaphorobacter nitroreducens</name>
    <dbReference type="NCBI Taxonomy" id="164759"/>
    <lineage>
        <taxon>Bacteria</taxon>
        <taxon>Pseudomonadati</taxon>
        <taxon>Pseudomonadota</taxon>
        <taxon>Betaproteobacteria</taxon>
        <taxon>Burkholderiales</taxon>
        <taxon>Comamonadaceae</taxon>
        <taxon>Diaphorobacter</taxon>
    </lineage>
</organism>
<name>A0AAX1WWM4_9BURK</name>
<dbReference type="Pfam" id="PF05704">
    <property type="entry name" value="Caps_synth"/>
    <property type="match status" value="1"/>
</dbReference>
<gene>
    <name evidence="1" type="ORF">EDC60_0917</name>
</gene>
<dbReference type="RefSeq" id="WP_123675305.1">
    <property type="nucleotide sequence ID" value="NZ_RJVL01000002.1"/>
</dbReference>
<dbReference type="GO" id="GO:0000030">
    <property type="term" value="F:mannosyltransferase activity"/>
    <property type="evidence" value="ECO:0007669"/>
    <property type="project" value="TreeGrafter"/>
</dbReference>
<dbReference type="Gene3D" id="3.90.550.20">
    <property type="match status" value="1"/>
</dbReference>
<dbReference type="InterPro" id="IPR051706">
    <property type="entry name" value="Glycosyltransferase_domain"/>
</dbReference>
<dbReference type="SUPFAM" id="SSF53448">
    <property type="entry name" value="Nucleotide-diphospho-sugar transferases"/>
    <property type="match status" value="1"/>
</dbReference>
<protein>
    <submittedName>
        <fullName evidence="1">Capsular polysaccharide synthesis protein</fullName>
    </submittedName>
</protein>
<dbReference type="Proteomes" id="UP000271868">
    <property type="component" value="Unassembled WGS sequence"/>
</dbReference>
<evidence type="ECO:0000313" key="1">
    <source>
        <dbReference type="EMBL" id="ROR48924.1"/>
    </source>
</evidence>